<dbReference type="Gene3D" id="3.30.2310.20">
    <property type="entry name" value="RelE-like"/>
    <property type="match status" value="1"/>
</dbReference>
<keyword evidence="1" id="KW-1277">Toxin-antitoxin system</keyword>
<dbReference type="OrthoDB" id="963196at2"/>
<dbReference type="RefSeq" id="WP_139013686.1">
    <property type="nucleotide sequence ID" value="NZ_VBSN01000059.1"/>
</dbReference>
<reference evidence="2 3" key="1">
    <citation type="submission" date="2019-05" db="EMBL/GenBank/DDBJ databases">
        <authorList>
            <person name="Qu J.-H."/>
        </authorList>
    </citation>
    <scope>NUCLEOTIDE SEQUENCE [LARGE SCALE GENOMIC DNA]</scope>
    <source>
        <strain evidence="2 3">NS28</strain>
    </source>
</reference>
<accession>A0A5M8QLD3</accession>
<dbReference type="InterPro" id="IPR007712">
    <property type="entry name" value="RelE/ParE_toxin"/>
</dbReference>
<dbReference type="Proteomes" id="UP000323994">
    <property type="component" value="Unassembled WGS sequence"/>
</dbReference>
<evidence type="ECO:0000313" key="3">
    <source>
        <dbReference type="Proteomes" id="UP000323994"/>
    </source>
</evidence>
<dbReference type="Pfam" id="PF05016">
    <property type="entry name" value="ParE_toxin"/>
    <property type="match status" value="1"/>
</dbReference>
<sequence>MSKNIRWTQEAEESFAHIICHLEEKWSENQVKKFIKIVNNALKQIAEFPYMYEASVYNPKVRKGFIAKQCSLFYEINEDTIVLLFFWDNRRKPIRNFQKQNK</sequence>
<evidence type="ECO:0000256" key="1">
    <source>
        <dbReference type="ARBA" id="ARBA00022649"/>
    </source>
</evidence>
<organism evidence="2 3">
    <name type="scientific">Dyadobacter flavalbus</name>
    <dbReference type="NCBI Taxonomy" id="2579942"/>
    <lineage>
        <taxon>Bacteria</taxon>
        <taxon>Pseudomonadati</taxon>
        <taxon>Bacteroidota</taxon>
        <taxon>Cytophagia</taxon>
        <taxon>Cytophagales</taxon>
        <taxon>Spirosomataceae</taxon>
        <taxon>Dyadobacter</taxon>
    </lineage>
</organism>
<protein>
    <submittedName>
        <fullName evidence="2">Type II toxin-antitoxin system RelE/ParE family toxin</fullName>
    </submittedName>
</protein>
<keyword evidence="3" id="KW-1185">Reference proteome</keyword>
<comment type="caution">
    <text evidence="2">The sequence shown here is derived from an EMBL/GenBank/DDBJ whole genome shotgun (WGS) entry which is preliminary data.</text>
</comment>
<dbReference type="EMBL" id="VBSN01000059">
    <property type="protein sequence ID" value="KAA6436925.1"/>
    <property type="molecule type" value="Genomic_DNA"/>
</dbReference>
<dbReference type="InterPro" id="IPR035093">
    <property type="entry name" value="RelE/ParE_toxin_dom_sf"/>
</dbReference>
<evidence type="ECO:0000313" key="2">
    <source>
        <dbReference type="EMBL" id="KAA6436925.1"/>
    </source>
</evidence>
<name>A0A5M8QLD3_9BACT</name>
<proteinExistence type="predicted"/>
<gene>
    <name evidence="2" type="ORF">FEM33_19565</name>
</gene>
<dbReference type="AlphaFoldDB" id="A0A5M8QLD3"/>